<name>A0A328PDJ7_9GAMM</name>
<gene>
    <name evidence="3" type="ORF">CA260_10090</name>
</gene>
<dbReference type="EMBL" id="NFZS01000001">
    <property type="protein sequence ID" value="RAO78145.1"/>
    <property type="molecule type" value="Genomic_DNA"/>
</dbReference>
<protein>
    <submittedName>
        <fullName evidence="3">Terpene utilization protein AtuA</fullName>
    </submittedName>
</protein>
<evidence type="ECO:0000259" key="2">
    <source>
        <dbReference type="Pfam" id="PF23544"/>
    </source>
</evidence>
<evidence type="ECO:0000259" key="1">
    <source>
        <dbReference type="Pfam" id="PF07287"/>
    </source>
</evidence>
<comment type="caution">
    <text evidence="3">The sequence shown here is derived from an EMBL/GenBank/DDBJ whole genome shotgun (WGS) entry which is preliminary data.</text>
</comment>
<reference evidence="3 4" key="1">
    <citation type="journal article" date="2018" name="Genet. Mol. Biol.">
        <title>The genome sequence of Dyella jiangningensis FCAV SCS01 from a lignocellulose-decomposing microbial consortium metagenome reveals potential for biotechnological applications.</title>
        <authorList>
            <person name="Desiderato J.G."/>
            <person name="Alvarenga D.O."/>
            <person name="Constancio M.T.L."/>
            <person name="Alves L.M.C."/>
            <person name="Varani A.M."/>
        </authorList>
    </citation>
    <scope>NUCLEOTIDE SEQUENCE [LARGE SCALE GENOMIC DNA]</scope>
    <source>
        <strain evidence="3 4">FCAV SCS01</strain>
    </source>
</reference>
<evidence type="ECO:0000313" key="4">
    <source>
        <dbReference type="Proteomes" id="UP000248926"/>
    </source>
</evidence>
<dbReference type="Pfam" id="PF07287">
    <property type="entry name" value="AtuA"/>
    <property type="match status" value="1"/>
</dbReference>
<keyword evidence="4" id="KW-1185">Reference proteome</keyword>
<dbReference type="InterPro" id="IPR056362">
    <property type="entry name" value="AtuA-like_ferredoxin_dom"/>
</dbReference>
<feature type="domain" description="Acyclic terpene utilisation N-terminal" evidence="1">
    <location>
        <begin position="6"/>
        <end position="447"/>
    </location>
</feature>
<dbReference type="Proteomes" id="UP000248926">
    <property type="component" value="Unassembled WGS sequence"/>
</dbReference>
<dbReference type="OrthoDB" id="9763456at2"/>
<dbReference type="Pfam" id="PF23544">
    <property type="entry name" value="AtuA_ferredoxin"/>
    <property type="match status" value="1"/>
</dbReference>
<organism evidence="3 4">
    <name type="scientific">Dyella jiangningensis</name>
    <dbReference type="NCBI Taxonomy" id="1379159"/>
    <lineage>
        <taxon>Bacteria</taxon>
        <taxon>Pseudomonadati</taxon>
        <taxon>Pseudomonadota</taxon>
        <taxon>Gammaproteobacteria</taxon>
        <taxon>Lysobacterales</taxon>
        <taxon>Rhodanobacteraceae</taxon>
        <taxon>Dyella</taxon>
    </lineage>
</organism>
<dbReference type="RefSeq" id="WP_111982708.1">
    <property type="nucleotide sequence ID" value="NZ_NFZS01000001.1"/>
</dbReference>
<sequence length="616" mass="65010">MPKESIVIGGASGFWGDSVVGPMQLVASGRLDFLVFDYLAELTMSLLASARQKDASQGYATDFVSVAMRAVLKDALAQNIRIISNAGGVNPQACATALQALASELGVDVRIAVVEGDDVMPLLPALRDEAVREMQTGEALPEKILSANAYLGALPIKAALDAGAQVVITGRCVDSAVTLGALMHGFDWAVDDYDRLAAGSLAGHIIECGCQGAGGLHTDWEAVPDWAHSGYPMVECHADGRFIVTKPEGTGGLVTPATVGEQMLYEIGDPASYLLPDVVCDFTGVTMTQAGEHRVEVRGARGRAPTPDYKVSATYADGYRATGQLTVVGFDADRKARRTAEAILERTRELFRRLGLPDYSATHIETLGSAHAFGPHQPRAPRFESVMWLAVAHAHKAALEIFAREIAPAATSWAPGTTGASGRPGVVPAIKQFAFLLDKSRMQPGVTLPAGERITVGVPAGAPRDVPPAPRGREATVSVPEPACEVPLITLAYARSGDKGDLSNIGVIARRPEDFPWLKAQLTEGLVAAYLAHLVKGRVTRYELPGIHALNFTCEQALGGGGMASLRNDPLGKGMAQVLLSMPVRVPADHPAATSGDNAMMIERPDDLRAGLVSPL</sequence>
<evidence type="ECO:0000313" key="3">
    <source>
        <dbReference type="EMBL" id="RAO78145.1"/>
    </source>
</evidence>
<dbReference type="AlphaFoldDB" id="A0A328PDJ7"/>
<dbReference type="InterPro" id="IPR010839">
    <property type="entry name" value="AtuA_N"/>
</dbReference>
<dbReference type="PANTHER" id="PTHR47708">
    <property type="match status" value="1"/>
</dbReference>
<dbReference type="PANTHER" id="PTHR47708:SF2">
    <property type="entry name" value="SI:CH73-132F6.5"/>
    <property type="match status" value="1"/>
</dbReference>
<accession>A0A328PDJ7</accession>
<feature type="domain" description="AtuA-like ferredoxin-fold" evidence="2">
    <location>
        <begin position="486"/>
        <end position="584"/>
    </location>
</feature>
<proteinExistence type="predicted"/>